<dbReference type="EMBL" id="LVXG01000067">
    <property type="protein sequence ID" value="OQP41074.1"/>
    <property type="molecule type" value="Genomic_DNA"/>
</dbReference>
<name>A0A1V9E4W6_9BACT</name>
<proteinExistence type="predicted"/>
<gene>
    <name evidence="1" type="ORF">A4H97_15870</name>
</gene>
<evidence type="ECO:0000313" key="2">
    <source>
        <dbReference type="Proteomes" id="UP000192610"/>
    </source>
</evidence>
<evidence type="ECO:0000313" key="1">
    <source>
        <dbReference type="EMBL" id="OQP41074.1"/>
    </source>
</evidence>
<reference evidence="2" key="1">
    <citation type="submission" date="2016-04" db="EMBL/GenBank/DDBJ databases">
        <authorList>
            <person name="Chen L."/>
            <person name="Zhuang W."/>
            <person name="Wang G."/>
        </authorList>
    </citation>
    <scope>NUCLEOTIDE SEQUENCE [LARGE SCALE GENOMIC DNA]</scope>
    <source>
        <strain evidence="2">17621</strain>
    </source>
</reference>
<keyword evidence="2" id="KW-1185">Reference proteome</keyword>
<organism evidence="1 2">
    <name type="scientific">Niastella yeongjuensis</name>
    <dbReference type="NCBI Taxonomy" id="354355"/>
    <lineage>
        <taxon>Bacteria</taxon>
        <taxon>Pseudomonadati</taxon>
        <taxon>Bacteroidota</taxon>
        <taxon>Chitinophagia</taxon>
        <taxon>Chitinophagales</taxon>
        <taxon>Chitinophagaceae</taxon>
        <taxon>Niastella</taxon>
    </lineage>
</organism>
<dbReference type="Proteomes" id="UP000192610">
    <property type="component" value="Unassembled WGS sequence"/>
</dbReference>
<accession>A0A1V9E4W6</accession>
<sequence length="75" mass="8578">MWKKYSFKSTGHAVLFGNLGHLNGLVCLEKIMQHLPLFIAMILRISRAVHDLLKKERALSKFSSLQPGEKRFIIA</sequence>
<protein>
    <submittedName>
        <fullName evidence="1">Uncharacterized protein</fullName>
    </submittedName>
</protein>
<comment type="caution">
    <text evidence="1">The sequence shown here is derived from an EMBL/GenBank/DDBJ whole genome shotgun (WGS) entry which is preliminary data.</text>
</comment>
<dbReference type="AlphaFoldDB" id="A0A1V9E4W6"/>